<evidence type="ECO:0000313" key="3">
    <source>
        <dbReference type="Proteomes" id="UP000280434"/>
    </source>
</evidence>
<protein>
    <recommendedName>
        <fullName evidence="4">Glycosyltransferase RgtA/B/C/D-like domain-containing protein</fullName>
    </recommendedName>
</protein>
<feature type="transmembrane region" description="Helical" evidence="1">
    <location>
        <begin position="157"/>
        <end position="180"/>
    </location>
</feature>
<dbReference type="EMBL" id="RBZV01000016">
    <property type="protein sequence ID" value="RKP43823.1"/>
    <property type="molecule type" value="Genomic_DNA"/>
</dbReference>
<evidence type="ECO:0000313" key="2">
    <source>
        <dbReference type="EMBL" id="RKP43823.1"/>
    </source>
</evidence>
<name>A0A494X7Y5_9BURK</name>
<keyword evidence="3" id="KW-1185">Reference proteome</keyword>
<keyword evidence="1" id="KW-0812">Transmembrane</keyword>
<dbReference type="AlphaFoldDB" id="A0A494X7Y5"/>
<accession>A0A494X7Y5</accession>
<feature type="transmembrane region" description="Helical" evidence="1">
    <location>
        <begin position="201"/>
        <end position="219"/>
    </location>
</feature>
<proteinExistence type="predicted"/>
<feature type="transmembrane region" description="Helical" evidence="1">
    <location>
        <begin position="113"/>
        <end position="137"/>
    </location>
</feature>
<gene>
    <name evidence="2" type="ORF">D7S89_24380</name>
</gene>
<dbReference type="Proteomes" id="UP000280434">
    <property type="component" value="Unassembled WGS sequence"/>
</dbReference>
<keyword evidence="1" id="KW-0472">Membrane</keyword>
<sequence length="482" mass="52565">MPPLLIVAALIGYGIVLLAPPVLNDPDTYWHIATGMWMLRHHAIPHADPFSYTLSGAPWVAHEWLSEVLMAIAYRAGAWSGIQILFGIAAATTFGVLARYLARCLNQPAASVVFLLGIACVSSSLLARPHLLALVALTQWTVSLVTARERGSAPSPLLLPLMVIWANLHASFILGLALTVPIALEAIVEAKSERRQAVRRWGLFLGAAIAASLLTPNGWQGLTFPFQLMHLASAASISEWSPTNFQTLQPLEGALVALIYVAFSRDVRVPFWRLIILLGLLHLALAHSRHQMLAGVVGAILLARPLAHALSDGASEASSRQSSLRWALGGLACVTLLTAIRLAHPFQRTDDPASPIMALDHVPVDIQREPVFNSYEFGGYLIFKGVKPFIDGRADMYGDDFISAYLDASRPNRVAFERIVKRYDIHWVILAARSPVVDMIDALPQWRRLYADRIAVVYVYRSDATAAADAAGAGKAKHRDPT</sequence>
<organism evidence="2 3">
    <name type="scientific">Trinickia fusca</name>
    <dbReference type="NCBI Taxonomy" id="2419777"/>
    <lineage>
        <taxon>Bacteria</taxon>
        <taxon>Pseudomonadati</taxon>
        <taxon>Pseudomonadota</taxon>
        <taxon>Betaproteobacteria</taxon>
        <taxon>Burkholderiales</taxon>
        <taxon>Burkholderiaceae</taxon>
        <taxon>Trinickia</taxon>
    </lineage>
</organism>
<evidence type="ECO:0000256" key="1">
    <source>
        <dbReference type="SAM" id="Phobius"/>
    </source>
</evidence>
<keyword evidence="1" id="KW-1133">Transmembrane helix</keyword>
<comment type="caution">
    <text evidence="2">The sequence shown here is derived from an EMBL/GenBank/DDBJ whole genome shotgun (WGS) entry which is preliminary data.</text>
</comment>
<reference evidence="2 3" key="1">
    <citation type="submission" date="2018-10" db="EMBL/GenBank/DDBJ databases">
        <title>Paraburkholderia sp. 7MK8-2, isolated from soil.</title>
        <authorList>
            <person name="Gao Z.-H."/>
            <person name="Qiu L.-H."/>
        </authorList>
    </citation>
    <scope>NUCLEOTIDE SEQUENCE [LARGE SCALE GENOMIC DNA]</scope>
    <source>
        <strain evidence="2 3">7MK8-2</strain>
    </source>
</reference>
<evidence type="ECO:0008006" key="4">
    <source>
        <dbReference type="Google" id="ProtNLM"/>
    </source>
</evidence>
<feature type="transmembrane region" description="Helical" evidence="1">
    <location>
        <begin position="78"/>
        <end position="101"/>
    </location>
</feature>